<keyword evidence="4 5" id="KW-0472">Membrane</keyword>
<evidence type="ECO:0000256" key="1">
    <source>
        <dbReference type="ARBA" id="ARBA00004141"/>
    </source>
</evidence>
<evidence type="ECO:0000256" key="4">
    <source>
        <dbReference type="ARBA" id="ARBA00023136"/>
    </source>
</evidence>
<proteinExistence type="predicted"/>
<feature type="transmembrane region" description="Helical" evidence="5">
    <location>
        <begin position="28"/>
        <end position="48"/>
    </location>
</feature>
<protein>
    <submittedName>
        <fullName evidence="6">Membrane protein</fullName>
    </submittedName>
</protein>
<evidence type="ECO:0000256" key="2">
    <source>
        <dbReference type="ARBA" id="ARBA00022692"/>
    </source>
</evidence>
<feature type="transmembrane region" description="Helical" evidence="5">
    <location>
        <begin position="54"/>
        <end position="73"/>
    </location>
</feature>
<dbReference type="PATRIC" id="fig|1608419.3.peg.1801"/>
<keyword evidence="2 5" id="KW-0812">Transmembrane</keyword>
<evidence type="ECO:0000313" key="6">
    <source>
        <dbReference type="EMBL" id="KKZ14680.1"/>
    </source>
</evidence>
<dbReference type="GO" id="GO:0016020">
    <property type="term" value="C:membrane"/>
    <property type="evidence" value="ECO:0007669"/>
    <property type="project" value="UniProtKB-SubCell"/>
</dbReference>
<dbReference type="STRING" id="431041.FLM9_1178"/>
<evidence type="ECO:0000313" key="7">
    <source>
        <dbReference type="Proteomes" id="UP000035037"/>
    </source>
</evidence>
<comment type="caution">
    <text evidence="6">The sequence shown here is derived from an EMBL/GenBank/DDBJ whole genome shotgun (WGS) entry which is preliminary data.</text>
</comment>
<feature type="transmembrane region" description="Helical" evidence="5">
    <location>
        <begin position="85"/>
        <end position="104"/>
    </location>
</feature>
<dbReference type="InterPro" id="IPR006214">
    <property type="entry name" value="Bax_inhibitor_1-related"/>
</dbReference>
<dbReference type="Proteomes" id="UP000035037">
    <property type="component" value="Unassembled WGS sequence"/>
</dbReference>
<keyword evidence="3 5" id="KW-1133">Transmembrane helix</keyword>
<reference evidence="6 7" key="2">
    <citation type="submission" date="2015-05" db="EMBL/GenBank/DDBJ databases">
        <title>Lifestyle Evolution in Cyanobacterial Symbionts of Sponges.</title>
        <authorList>
            <person name="Burgsdorf I."/>
            <person name="Slaby B.M."/>
            <person name="Handley K.M."/>
            <person name="Haber M."/>
            <person name="Blom J."/>
            <person name="Marshall C.W."/>
            <person name="Gilbert J.A."/>
            <person name="Hentschel U."/>
            <person name="Steindler L."/>
        </authorList>
    </citation>
    <scope>NUCLEOTIDE SEQUENCE [LARGE SCALE GENOMIC DNA]</scope>
    <source>
        <strain evidence="6">15L</strain>
    </source>
</reference>
<feature type="transmembrane region" description="Helical" evidence="5">
    <location>
        <begin position="110"/>
        <end position="133"/>
    </location>
</feature>
<feature type="transmembrane region" description="Helical" evidence="5">
    <location>
        <begin position="211"/>
        <end position="233"/>
    </location>
</feature>
<gene>
    <name evidence="6" type="ORF">TQ37_00280</name>
</gene>
<feature type="transmembrane region" description="Helical" evidence="5">
    <location>
        <begin position="180"/>
        <end position="199"/>
    </location>
</feature>
<organism evidence="6 7">
    <name type="scientific">Candidatus Synechococcus spongiarum 15L</name>
    <dbReference type="NCBI Taxonomy" id="1608419"/>
    <lineage>
        <taxon>Bacteria</taxon>
        <taxon>Bacillati</taxon>
        <taxon>Cyanobacteriota</taxon>
        <taxon>Cyanophyceae</taxon>
        <taxon>Synechococcales</taxon>
        <taxon>Synechococcaceae</taxon>
        <taxon>Synechococcus</taxon>
    </lineage>
</organism>
<reference evidence="6 7" key="1">
    <citation type="submission" date="2015-02" db="EMBL/GenBank/DDBJ databases">
        <authorList>
            <person name="Slaby B."/>
            <person name="Hentschel U."/>
        </authorList>
    </citation>
    <scope>NUCLEOTIDE SEQUENCE [LARGE SCALE GENOMIC DNA]</scope>
    <source>
        <strain evidence="6">15L</strain>
    </source>
</reference>
<sequence length="241" mass="24725">MPAQSNFQDAIRAAQASALVGPNVVNKALPFVGGGMILTAVGAFGGLSMVGSPAFMPLFWVALIGNFALFFVAQGVASRGNNSTALPLLALYSLITGFTLSGLVTVAISAAGIGGVGTAALATGATFLIASVYGRRMSDSVGQALGQVVGLGIIGLLIALVIQLVGGLFLPGFGGTGFELMIAGFGTVLFTGAAFLDFYTMPRTYRDEQYLAGALSMYLTYINLFIFILRLVIALSGSSRD</sequence>
<feature type="transmembrane region" description="Helical" evidence="5">
    <location>
        <begin position="145"/>
        <end position="168"/>
    </location>
</feature>
<name>A0A0G8AZE9_9SYNE</name>
<dbReference type="Pfam" id="PF01027">
    <property type="entry name" value="Bax1-I"/>
    <property type="match status" value="1"/>
</dbReference>
<accession>A0A0G8AZE9</accession>
<comment type="subcellular location">
    <subcellularLocation>
        <location evidence="1">Membrane</location>
        <topology evidence="1">Multi-pass membrane protein</topology>
    </subcellularLocation>
</comment>
<dbReference type="AlphaFoldDB" id="A0A0G8AZE9"/>
<evidence type="ECO:0000256" key="3">
    <source>
        <dbReference type="ARBA" id="ARBA00022989"/>
    </source>
</evidence>
<dbReference type="EMBL" id="JYFQ01000005">
    <property type="protein sequence ID" value="KKZ14680.1"/>
    <property type="molecule type" value="Genomic_DNA"/>
</dbReference>
<evidence type="ECO:0000256" key="5">
    <source>
        <dbReference type="SAM" id="Phobius"/>
    </source>
</evidence>